<sequence length="277" mass="32016">MTLMFRAPKRNHKLGPPSNSLDVFSNDFGLIVSAPAASEGAPLKKRKIETINLERLYNHFNSLKLAYLYGGDEYFATQMGKTKPPEGSFNNFISQLEIDLNEEDTFSFFDAAFRFYFEATTLHYRNSNPTFTDCLSFLKARASWLSNCNLAISGFKNILKEFNFLRNENIEQKPREKMTEVLNQLTRLFNFFRDVKRMKLHSTVLKGLGEDLKIIFAINGGKQLIPGWIETQEREILPYLPKCNSRNRNRIFHFGYSSSENELSEDSTAEIEPFNLQ</sequence>
<protein>
    <submittedName>
        <fullName evidence="1">Uncharacterized protein</fullName>
    </submittedName>
</protein>
<dbReference type="RefSeq" id="WP_011996640.1">
    <property type="nucleotide sequence ID" value="NC_009727.1"/>
</dbReference>
<dbReference type="HOGENOM" id="CLU_1014584_0_0_6"/>
<proteinExistence type="predicted"/>
<evidence type="ECO:0000313" key="2">
    <source>
        <dbReference type="Proteomes" id="UP000008555"/>
    </source>
</evidence>
<evidence type="ECO:0000313" key="1">
    <source>
        <dbReference type="EMBL" id="ABS77146.2"/>
    </source>
</evidence>
<dbReference type="KEGG" id="cbd:CBUD_0588"/>
<dbReference type="Proteomes" id="UP000008555">
    <property type="component" value="Chromosome"/>
</dbReference>
<dbReference type="AlphaFoldDB" id="A9KBP5"/>
<accession>A9KBP5</accession>
<reference evidence="1 2" key="1">
    <citation type="journal article" date="2009" name="Infect. Immun.">
        <title>Comparative genomics reveal extensive transposon-mediated genomic plasticity and diversity among potential effector proteins within the genus Coxiella.</title>
        <authorList>
            <person name="Beare P.A."/>
            <person name="Unsworth N."/>
            <person name="Andoh M."/>
            <person name="Voth D.E."/>
            <person name="Omsland A."/>
            <person name="Gilk S.D."/>
            <person name="Williams K.P."/>
            <person name="Sobral B.W."/>
            <person name="Kupko J.J.III."/>
            <person name="Porcella S.F."/>
            <person name="Samuel J.E."/>
            <person name="Heinzen R.A."/>
        </authorList>
    </citation>
    <scope>NUCLEOTIDE SEQUENCE [LARGE SCALE GENOMIC DNA]</scope>
    <source>
        <strain evidence="1 2">Dugway 5J108-111</strain>
    </source>
</reference>
<gene>
    <name evidence="1" type="ordered locus">CBUD_0588</name>
</gene>
<organism evidence="1 2">
    <name type="scientific">Coxiella burnetii (strain Dugway 5J108-111)</name>
    <dbReference type="NCBI Taxonomy" id="434922"/>
    <lineage>
        <taxon>Bacteria</taxon>
        <taxon>Pseudomonadati</taxon>
        <taxon>Pseudomonadota</taxon>
        <taxon>Gammaproteobacteria</taxon>
        <taxon>Legionellales</taxon>
        <taxon>Coxiellaceae</taxon>
        <taxon>Coxiella</taxon>
    </lineage>
</organism>
<name>A9KBP5_COXBN</name>
<dbReference type="EMBL" id="CP000733">
    <property type="protein sequence ID" value="ABS77146.2"/>
    <property type="molecule type" value="Genomic_DNA"/>
</dbReference>